<organism evidence="3 4">
    <name type="scientific">Donghicola mangrovi</name>
    <dbReference type="NCBI Taxonomy" id="2729614"/>
    <lineage>
        <taxon>Bacteria</taxon>
        <taxon>Pseudomonadati</taxon>
        <taxon>Pseudomonadota</taxon>
        <taxon>Alphaproteobacteria</taxon>
        <taxon>Rhodobacterales</taxon>
        <taxon>Roseobacteraceae</taxon>
        <taxon>Donghicola</taxon>
    </lineage>
</organism>
<proteinExistence type="predicted"/>
<dbReference type="Proteomes" id="UP000592216">
    <property type="component" value="Unassembled WGS sequence"/>
</dbReference>
<evidence type="ECO:0000313" key="3">
    <source>
        <dbReference type="EMBL" id="NVO22036.1"/>
    </source>
</evidence>
<name>A0A850PYX7_9RHOB</name>
<keyword evidence="1" id="KW-0472">Membrane</keyword>
<feature type="transmembrane region" description="Helical" evidence="1">
    <location>
        <begin position="275"/>
        <end position="297"/>
    </location>
</feature>
<feature type="transmembrane region" description="Helical" evidence="1">
    <location>
        <begin position="233"/>
        <end position="255"/>
    </location>
</feature>
<protein>
    <submittedName>
        <fullName evidence="3">CPBP family intramembrane metalloprotease</fullName>
    </submittedName>
</protein>
<dbReference type="GO" id="GO:0080120">
    <property type="term" value="P:CAAX-box protein maturation"/>
    <property type="evidence" value="ECO:0007669"/>
    <property type="project" value="UniProtKB-ARBA"/>
</dbReference>
<feature type="transmembrane region" description="Helical" evidence="1">
    <location>
        <begin position="26"/>
        <end position="47"/>
    </location>
</feature>
<reference evidence="3 4" key="1">
    <citation type="submission" date="2020-04" db="EMBL/GenBank/DDBJ databases">
        <title>Donghicola sp., a member of the Rhodobacteraceae family isolated from mangrove forest in Thailand.</title>
        <authorList>
            <person name="Charoenyingcharoen P."/>
            <person name="Yukphan P."/>
        </authorList>
    </citation>
    <scope>NUCLEOTIDE SEQUENCE [LARGE SCALE GENOMIC DNA]</scope>
    <source>
        <strain evidence="3 4">B5-SW-15</strain>
    </source>
</reference>
<feature type="transmembrane region" description="Helical" evidence="1">
    <location>
        <begin position="115"/>
        <end position="132"/>
    </location>
</feature>
<dbReference type="AlphaFoldDB" id="A0A850PYX7"/>
<dbReference type="RefSeq" id="WP_177156444.1">
    <property type="nucleotide sequence ID" value="NZ_JABCJE010000001.1"/>
</dbReference>
<keyword evidence="3" id="KW-0378">Hydrolase</keyword>
<gene>
    <name evidence="3" type="ORF">HJ536_01590</name>
</gene>
<feature type="domain" description="CAAX prenyl protease 2/Lysostaphin resistance protein A-like" evidence="2">
    <location>
        <begin position="149"/>
        <end position="246"/>
    </location>
</feature>
<sequence length="299" mass="31778">MKFPSAYAAHDSLAAPAKTHPEGWRFALGMVVMLVAGYGIMSTYWAFVQTIAGGQAPALLQDAEEGASPIGMILLLIGFGSMAAGLALSTQHVHKRAFASLFGPLDLAWAQFKQVALPVAGISLLIAILPPWGGTHELQPHLTLGTWLTLLPLSLLAVGIQVATEEVVFRGYLQQHLSVINRDPRVWIGLPALLFALGHYSPATAGPNAVPLALWAGAFALAMADLTARSGTLGPAIAVHFVNNVFAMVIISYQGDLSGLALYTLPMSMDDAEPVRAALLVDIMMLLVTWLAARLALRR</sequence>
<keyword evidence="3" id="KW-0645">Protease</keyword>
<comment type="caution">
    <text evidence="3">The sequence shown here is derived from an EMBL/GenBank/DDBJ whole genome shotgun (WGS) entry which is preliminary data.</text>
</comment>
<dbReference type="InterPro" id="IPR003675">
    <property type="entry name" value="Rce1/LyrA-like_dom"/>
</dbReference>
<keyword evidence="3" id="KW-0482">Metalloprotease</keyword>
<keyword evidence="1" id="KW-0812">Transmembrane</keyword>
<feature type="transmembrane region" description="Helical" evidence="1">
    <location>
        <begin position="144"/>
        <end position="164"/>
    </location>
</feature>
<evidence type="ECO:0000313" key="4">
    <source>
        <dbReference type="Proteomes" id="UP000592216"/>
    </source>
</evidence>
<dbReference type="GO" id="GO:0006508">
    <property type="term" value="P:proteolysis"/>
    <property type="evidence" value="ECO:0007669"/>
    <property type="project" value="UniProtKB-KW"/>
</dbReference>
<dbReference type="GO" id="GO:0004175">
    <property type="term" value="F:endopeptidase activity"/>
    <property type="evidence" value="ECO:0007669"/>
    <property type="project" value="UniProtKB-ARBA"/>
</dbReference>
<keyword evidence="1" id="KW-1133">Transmembrane helix</keyword>
<evidence type="ECO:0000256" key="1">
    <source>
        <dbReference type="SAM" id="Phobius"/>
    </source>
</evidence>
<dbReference type="GO" id="GO:0008237">
    <property type="term" value="F:metallopeptidase activity"/>
    <property type="evidence" value="ECO:0007669"/>
    <property type="project" value="UniProtKB-KW"/>
</dbReference>
<dbReference type="EMBL" id="JABCJE010000001">
    <property type="protein sequence ID" value="NVO22036.1"/>
    <property type="molecule type" value="Genomic_DNA"/>
</dbReference>
<evidence type="ECO:0000259" key="2">
    <source>
        <dbReference type="Pfam" id="PF02517"/>
    </source>
</evidence>
<dbReference type="Pfam" id="PF02517">
    <property type="entry name" value="Rce1-like"/>
    <property type="match status" value="1"/>
</dbReference>
<accession>A0A850PYX7</accession>
<feature type="transmembrane region" description="Helical" evidence="1">
    <location>
        <begin position="67"/>
        <end position="88"/>
    </location>
</feature>